<evidence type="ECO:0000256" key="4">
    <source>
        <dbReference type="ARBA" id="ARBA00023242"/>
    </source>
</evidence>
<organism evidence="7 8">
    <name type="scientific">Anisodus acutangulus</name>
    <dbReference type="NCBI Taxonomy" id="402998"/>
    <lineage>
        <taxon>Eukaryota</taxon>
        <taxon>Viridiplantae</taxon>
        <taxon>Streptophyta</taxon>
        <taxon>Embryophyta</taxon>
        <taxon>Tracheophyta</taxon>
        <taxon>Spermatophyta</taxon>
        <taxon>Magnoliopsida</taxon>
        <taxon>eudicotyledons</taxon>
        <taxon>Gunneridae</taxon>
        <taxon>Pentapetalae</taxon>
        <taxon>asterids</taxon>
        <taxon>lamiids</taxon>
        <taxon>Solanales</taxon>
        <taxon>Solanaceae</taxon>
        <taxon>Solanoideae</taxon>
        <taxon>Hyoscyameae</taxon>
        <taxon>Anisodus</taxon>
    </lineage>
</organism>
<dbReference type="GO" id="GO:0003677">
    <property type="term" value="F:DNA binding"/>
    <property type="evidence" value="ECO:0007669"/>
    <property type="project" value="UniProtKB-KW"/>
</dbReference>
<keyword evidence="1" id="KW-0805">Transcription regulation</keyword>
<keyword evidence="4" id="KW-0539">Nucleus</keyword>
<dbReference type="PANTHER" id="PTHR31744:SF210">
    <property type="entry name" value="NAC DOMAIN-CONTAINING PROTEIN 86-LIKE"/>
    <property type="match status" value="1"/>
</dbReference>
<feature type="domain" description="NAC" evidence="6">
    <location>
        <begin position="1"/>
        <end position="139"/>
    </location>
</feature>
<dbReference type="Proteomes" id="UP001152561">
    <property type="component" value="Unassembled WGS sequence"/>
</dbReference>
<keyword evidence="8" id="KW-1185">Reference proteome</keyword>
<keyword evidence="3" id="KW-0804">Transcription</keyword>
<reference evidence="8" key="1">
    <citation type="journal article" date="2023" name="Proc. Natl. Acad. Sci. U.S.A.">
        <title>Genomic and structural basis for evolution of tropane alkaloid biosynthesis.</title>
        <authorList>
            <person name="Wanga Y.-J."/>
            <person name="Taina T."/>
            <person name="Yua J.-Y."/>
            <person name="Lia J."/>
            <person name="Xua B."/>
            <person name="Chenc J."/>
            <person name="D'Auriad J.C."/>
            <person name="Huanga J.-P."/>
            <person name="Huanga S.-X."/>
        </authorList>
    </citation>
    <scope>NUCLEOTIDE SEQUENCE [LARGE SCALE GENOMIC DNA]</scope>
    <source>
        <strain evidence="8">cv. KIB-2019</strain>
    </source>
</reference>
<feature type="region of interest" description="Disordered" evidence="5">
    <location>
        <begin position="197"/>
        <end position="224"/>
    </location>
</feature>
<dbReference type="PANTHER" id="PTHR31744">
    <property type="entry name" value="PROTEIN CUP-SHAPED COTYLEDON 2-RELATED"/>
    <property type="match status" value="1"/>
</dbReference>
<dbReference type="InterPro" id="IPR036093">
    <property type="entry name" value="NAC_dom_sf"/>
</dbReference>
<dbReference type="AlphaFoldDB" id="A0A9Q1L3H3"/>
<proteinExistence type="predicted"/>
<dbReference type="PROSITE" id="PS51005">
    <property type="entry name" value="NAC"/>
    <property type="match status" value="1"/>
</dbReference>
<dbReference type="SUPFAM" id="SSF101941">
    <property type="entry name" value="NAC domain"/>
    <property type="match status" value="1"/>
</dbReference>
<dbReference type="OrthoDB" id="1882472at2759"/>
<accession>A0A9Q1L3H3</accession>
<evidence type="ECO:0000256" key="5">
    <source>
        <dbReference type="SAM" id="MobiDB-lite"/>
    </source>
</evidence>
<evidence type="ECO:0000313" key="7">
    <source>
        <dbReference type="EMBL" id="KAJ8528492.1"/>
    </source>
</evidence>
<dbReference type="Pfam" id="PF02365">
    <property type="entry name" value="NAM"/>
    <property type="match status" value="1"/>
</dbReference>
<evidence type="ECO:0000259" key="6">
    <source>
        <dbReference type="PROSITE" id="PS51005"/>
    </source>
</evidence>
<dbReference type="EMBL" id="JAJAGQ010000023">
    <property type="protein sequence ID" value="KAJ8528492.1"/>
    <property type="molecule type" value="Genomic_DNA"/>
</dbReference>
<evidence type="ECO:0000256" key="3">
    <source>
        <dbReference type="ARBA" id="ARBA00023163"/>
    </source>
</evidence>
<gene>
    <name evidence="7" type="ORF">K7X08_022184</name>
</gene>
<dbReference type="Gene3D" id="2.170.150.80">
    <property type="entry name" value="NAC domain"/>
    <property type="match status" value="1"/>
</dbReference>
<evidence type="ECO:0000313" key="8">
    <source>
        <dbReference type="Proteomes" id="UP001152561"/>
    </source>
</evidence>
<name>A0A9Q1L3H3_9SOLA</name>
<evidence type="ECO:0000256" key="2">
    <source>
        <dbReference type="ARBA" id="ARBA00023125"/>
    </source>
</evidence>
<sequence length="500" mass="55585">MPKSVATSTKDHGEKILFEAISELNIYKFSPWDLPDKCCYKSKDLEWYLFCPREIKYASGARMNRATETGYWKTTGKDRPVLYDEKIVGSVKTLVFHQGNAPRGQRMDWVIHEYRFEDKDMADAGFPLDTYVLCKVFKKSGPGPKNGTQYGAPFKEEDWEDAEAPAEHNPSSIPSLPLPDNQTCSIVTCMVDPGSASGCTSDELHPPSTQPPIHEMPAEPNSSDNNLGPNDMNVGAASFIDGNDMELTIIRTPYSFKMFPIWSSTILKSLSQSAENTETARVMMGDFCVPHNSDGDMRQFCFGSSSSARSQQVAGQNQLHVLPEHYVQQVIPSDLINCDVANVNQGYNAAYTTDFSSHKQPEDSRYTAQNQERGEQQRKFFSCMYAHSASNSLCAGFSMHAKAEVILWVDGCTDHALLAVLGDSSTGLTCQSAVDKADKEVCDHCYDLITSFCFGINLAFIFVSPLNFGQFHLGVDFSISTFLLGQLQINLSDWSSISWF</sequence>
<keyword evidence="2" id="KW-0238">DNA-binding</keyword>
<dbReference type="GO" id="GO:0006355">
    <property type="term" value="P:regulation of DNA-templated transcription"/>
    <property type="evidence" value="ECO:0007669"/>
    <property type="project" value="InterPro"/>
</dbReference>
<comment type="caution">
    <text evidence="7">The sequence shown here is derived from an EMBL/GenBank/DDBJ whole genome shotgun (WGS) entry which is preliminary data.</text>
</comment>
<protein>
    <recommendedName>
        <fullName evidence="6">NAC domain-containing protein</fullName>
    </recommendedName>
</protein>
<dbReference type="InterPro" id="IPR003441">
    <property type="entry name" value="NAC-dom"/>
</dbReference>
<evidence type="ECO:0000256" key="1">
    <source>
        <dbReference type="ARBA" id="ARBA00023015"/>
    </source>
</evidence>